<dbReference type="PANTHER" id="PTHR45138">
    <property type="entry name" value="REGULATORY COMPONENTS OF SENSORY TRANSDUCTION SYSTEM"/>
    <property type="match status" value="1"/>
</dbReference>
<dbReference type="InterPro" id="IPR050469">
    <property type="entry name" value="Diguanylate_Cyclase"/>
</dbReference>
<dbReference type="RefSeq" id="WP_184619579.1">
    <property type="nucleotide sequence ID" value="NZ_JACHEX010000004.1"/>
</dbReference>
<dbReference type="SMART" id="SM00267">
    <property type="entry name" value="GGDEF"/>
    <property type="match status" value="1"/>
</dbReference>
<dbReference type="InterPro" id="IPR000160">
    <property type="entry name" value="GGDEF_dom"/>
</dbReference>
<evidence type="ECO:0000313" key="2">
    <source>
        <dbReference type="EMBL" id="MBB6062959.1"/>
    </source>
</evidence>
<name>A0A841GSZ3_9BACT</name>
<keyword evidence="3" id="KW-1185">Reference proteome</keyword>
<evidence type="ECO:0000259" key="1">
    <source>
        <dbReference type="PROSITE" id="PS50887"/>
    </source>
</evidence>
<reference evidence="2 3" key="1">
    <citation type="submission" date="2020-08" db="EMBL/GenBank/DDBJ databases">
        <title>Genomic Encyclopedia of Type Strains, Phase IV (KMG-IV): sequencing the most valuable type-strain genomes for metagenomic binning, comparative biology and taxonomic classification.</title>
        <authorList>
            <person name="Goeker M."/>
        </authorList>
    </citation>
    <scope>NUCLEOTIDE SEQUENCE [LARGE SCALE GENOMIC DNA]</scope>
    <source>
        <strain evidence="2 3">DSM 13481</strain>
    </source>
</reference>
<dbReference type="GO" id="GO:0005886">
    <property type="term" value="C:plasma membrane"/>
    <property type="evidence" value="ECO:0007669"/>
    <property type="project" value="TreeGrafter"/>
</dbReference>
<dbReference type="NCBIfam" id="TIGR00254">
    <property type="entry name" value="GGDEF"/>
    <property type="match status" value="1"/>
</dbReference>
<feature type="domain" description="GGDEF" evidence="1">
    <location>
        <begin position="1207"/>
        <end position="1337"/>
    </location>
</feature>
<dbReference type="InterPro" id="IPR029787">
    <property type="entry name" value="Nucleotide_cyclase"/>
</dbReference>
<dbReference type="Gene3D" id="3.30.70.270">
    <property type="match status" value="1"/>
</dbReference>
<dbReference type="Pfam" id="PF00990">
    <property type="entry name" value="GGDEF"/>
    <property type="match status" value="1"/>
</dbReference>
<dbReference type="PROSITE" id="PS50887">
    <property type="entry name" value="GGDEF"/>
    <property type="match status" value="1"/>
</dbReference>
<evidence type="ECO:0000313" key="3">
    <source>
        <dbReference type="Proteomes" id="UP000555828"/>
    </source>
</evidence>
<dbReference type="GO" id="GO:0052621">
    <property type="term" value="F:diguanylate cyclase activity"/>
    <property type="evidence" value="ECO:0007669"/>
    <property type="project" value="TreeGrafter"/>
</dbReference>
<sequence>MKIVKFFRKTYNGDEFLIEEDGKLKRIKKISKEIVSNFRDFSIFLNLISYVDEFLKPERFFVEEDFYTVVFPYYGENEVNIEKLSIDSKELIAYKMLNIAQQVFHIPNLSFPVFSYDDILLNENDVIIQPPVWLSKNIVPPKNPRTFIAPEFEKEFKFNDRSVVYVFGKALEGLDLENEFFSSIIPNMVKEELNERTIHFVAPSLYQSFVNDEFVIPIIERPELYKILELVNKKSYKFIGVVGDQRLGKTTLLNMLQDRLQMEGKIVLRPTSITQLVNQLLQVAAGKVADEVLEELFYVIKNGGKIDVIVPLVGEVIDSIGDLFILVDDYHEKFDNFKAFLKELISLNFVNKHQIIAFSTEVFDEFEFIINVDRFSKDDIKKILEKSFVKINGIDILTDFLFKISSGYPGILVEVLKLLVEKKILVKNIEKKVWECDFDRLSHTNIEQVYDIIKNLDRDLFSKAKNIAILGQKFTNEELELLENVCDISFQDLVKLLESKGFLYREYNVWRFTLRQYWEKFYEKIENKEYLHKKLIENYSKMTFFGVYQKIAWHYKMLNQENKAVIYYIKSIRRGLEEYYSPNLLLFLIDETEKLIPENKILYTLLRFKLEVYQRTFKEVDFEIPDKKIFEFLKILKMQINLQYDILKKYFEEDEERLNGFGVIGSYRRKLVYYQTLYTLEEYEKINLGVLQKICDIPCTTTFVCSLKIGALRLLGNFYLQRNRILSDFYFERAKNIAKKNRIYHLLSIVYKDLSSNISNMIISNNLLDKSIQYAEKAGLSNIAILSMLDKIRIMLYMGQIDKFFIELNKIRKIAKLKNLKPELASTYSLEVLFHIYNREFEEGYNDLQSFKKIIDNVSIRGTFLRALIMLYLFSERFSEAKKLYRNVKDGSIFRQYGFDYFLKLAFAESLDEFERVWKEYRDSEIFLWREEIYALLGDKITKVDPDGFLEQLNFLEREYSSQGLKLSLALLYEGYAKYYKVIGKSYKHQIYMSKVYSLYKEMGFTNYLKMIEKRNDFLKPFFEKSLNISKFIDSENISKSLKSYFEKANLSINLLEELKAIEEIEDPQSLLNYFAGKIVQYLPVTDVYIFVEDRQIEKKYKFSNTDDILKEDGIFSDPLKIKISDKVDKYLHYEIYVSNPLLSVTQENLYNILDFLEIIEYGFVTSLKSSILKLRSFLDPLTKLYTRYYFIEKLSQMFRRASKFNEKLSVVMCDLDHFKKINDTYGHLIGDKVLKKIAQILRKNVRLTDVIGRYGGEEFIIFLPYSSSKQAYEIAERIRKKIEKLDEFPFKVTMSFGIASYPETKVNSSDELIHYADDALYRAKETGRNKVVVFNER</sequence>
<protein>
    <submittedName>
        <fullName evidence="2">Diguanylate cyclase (GGDEF)-like protein</fullName>
    </submittedName>
</protein>
<proteinExistence type="predicted"/>
<dbReference type="GO" id="GO:0043709">
    <property type="term" value="P:cell adhesion involved in single-species biofilm formation"/>
    <property type="evidence" value="ECO:0007669"/>
    <property type="project" value="TreeGrafter"/>
</dbReference>
<dbReference type="InterPro" id="IPR043128">
    <property type="entry name" value="Rev_trsase/Diguanyl_cyclase"/>
</dbReference>
<accession>A0A841GSZ3</accession>
<dbReference type="InterPro" id="IPR027417">
    <property type="entry name" value="P-loop_NTPase"/>
</dbReference>
<gene>
    <name evidence="2" type="ORF">HNP65_001422</name>
</gene>
<organism evidence="2 3">
    <name type="scientific">Thermosipho japonicus</name>
    <dbReference type="NCBI Taxonomy" id="90323"/>
    <lineage>
        <taxon>Bacteria</taxon>
        <taxon>Thermotogati</taxon>
        <taxon>Thermotogota</taxon>
        <taxon>Thermotogae</taxon>
        <taxon>Thermotogales</taxon>
        <taxon>Fervidobacteriaceae</taxon>
        <taxon>Thermosipho</taxon>
    </lineage>
</organism>
<dbReference type="SUPFAM" id="SSF55073">
    <property type="entry name" value="Nucleotide cyclase"/>
    <property type="match status" value="1"/>
</dbReference>
<dbReference type="FunFam" id="3.30.70.270:FF:000001">
    <property type="entry name" value="Diguanylate cyclase domain protein"/>
    <property type="match status" value="1"/>
</dbReference>
<dbReference type="CDD" id="cd01949">
    <property type="entry name" value="GGDEF"/>
    <property type="match status" value="1"/>
</dbReference>
<comment type="caution">
    <text evidence="2">The sequence shown here is derived from an EMBL/GenBank/DDBJ whole genome shotgun (WGS) entry which is preliminary data.</text>
</comment>
<dbReference type="EMBL" id="JACHEX010000004">
    <property type="protein sequence ID" value="MBB6062959.1"/>
    <property type="molecule type" value="Genomic_DNA"/>
</dbReference>
<dbReference type="Proteomes" id="UP000555828">
    <property type="component" value="Unassembled WGS sequence"/>
</dbReference>
<dbReference type="PANTHER" id="PTHR45138:SF9">
    <property type="entry name" value="DIGUANYLATE CYCLASE DGCM-RELATED"/>
    <property type="match status" value="1"/>
</dbReference>
<dbReference type="SUPFAM" id="SSF52540">
    <property type="entry name" value="P-loop containing nucleoside triphosphate hydrolases"/>
    <property type="match status" value="1"/>
</dbReference>
<dbReference type="GO" id="GO:1902201">
    <property type="term" value="P:negative regulation of bacterial-type flagellum-dependent cell motility"/>
    <property type="evidence" value="ECO:0007669"/>
    <property type="project" value="TreeGrafter"/>
</dbReference>